<evidence type="ECO:0000313" key="2">
    <source>
        <dbReference type="Proteomes" id="UP000002417"/>
    </source>
</evidence>
<gene>
    <name evidence="1" type="ordered locus">Xaut_4162</name>
</gene>
<dbReference type="Proteomes" id="UP000002417">
    <property type="component" value="Chromosome"/>
</dbReference>
<accession>A7IMZ0</accession>
<dbReference type="EMBL" id="CP000781">
    <property type="protein sequence ID" value="ABS69383.1"/>
    <property type="molecule type" value="Genomic_DNA"/>
</dbReference>
<organism evidence="1 2">
    <name type="scientific">Xanthobacter autotrophicus (strain ATCC BAA-1158 / Py2)</name>
    <dbReference type="NCBI Taxonomy" id="78245"/>
    <lineage>
        <taxon>Bacteria</taxon>
        <taxon>Pseudomonadati</taxon>
        <taxon>Pseudomonadota</taxon>
        <taxon>Alphaproteobacteria</taxon>
        <taxon>Hyphomicrobiales</taxon>
        <taxon>Xanthobacteraceae</taxon>
        <taxon>Xanthobacter</taxon>
    </lineage>
</organism>
<protein>
    <recommendedName>
        <fullName evidence="3">Invasion associated locus B family protein</fullName>
    </recommendedName>
</protein>
<dbReference type="eggNOG" id="ENOG5033P4Z">
    <property type="taxonomic scope" value="Bacteria"/>
</dbReference>
<evidence type="ECO:0000313" key="1">
    <source>
        <dbReference type="EMBL" id="ABS69383.1"/>
    </source>
</evidence>
<dbReference type="HOGENOM" id="CLU_112935_0_0_5"/>
<name>A7IMZ0_XANP2</name>
<keyword evidence="2" id="KW-1185">Reference proteome</keyword>
<dbReference type="STRING" id="78245.Xaut_4162"/>
<evidence type="ECO:0008006" key="3">
    <source>
        <dbReference type="Google" id="ProtNLM"/>
    </source>
</evidence>
<reference evidence="1 2" key="1">
    <citation type="submission" date="2007-07" db="EMBL/GenBank/DDBJ databases">
        <title>Complete sequence of chromosome of Xanthobacter autotrophicus Py2.</title>
        <authorList>
            <consortium name="US DOE Joint Genome Institute"/>
            <person name="Copeland A."/>
            <person name="Lucas S."/>
            <person name="Lapidus A."/>
            <person name="Barry K."/>
            <person name="Glavina del Rio T."/>
            <person name="Hammon N."/>
            <person name="Israni S."/>
            <person name="Dalin E."/>
            <person name="Tice H."/>
            <person name="Pitluck S."/>
            <person name="Sims D."/>
            <person name="Brettin T."/>
            <person name="Bruce D."/>
            <person name="Detter J.C."/>
            <person name="Han C."/>
            <person name="Tapia R."/>
            <person name="Brainard J."/>
            <person name="Schmutz J."/>
            <person name="Larimer F."/>
            <person name="Land M."/>
            <person name="Hauser L."/>
            <person name="Kyrpides N."/>
            <person name="Kim E."/>
            <person name="Ensigns S.A."/>
            <person name="Richardson P."/>
        </authorList>
    </citation>
    <scope>NUCLEOTIDE SEQUENCE [LARGE SCALE GENOMIC DNA]</scope>
    <source>
        <strain evidence="2">ATCC BAA-1158 / Py2</strain>
    </source>
</reference>
<sequence length="212" mass="21710">MDAAAAGRGLGFMSAVKGAWPVSAGAAALTVMLAALLAALALTPVAAAPTTKEKARAEAKAKADAKKADAKKNEAKPDPRVWVLAKADDTYVLRYGTPRATDPVFAVACQPGAQLIQFTVEAASGKVKAGDGVALTLAVGKRRLELAASAFRGPTEGRVVVEAAVALDGRVLDLLNEGETLIVRMPGASESYPLAGAKAKLGDFRRGCLTGR</sequence>
<dbReference type="KEGG" id="xau:Xaut_4162"/>
<proteinExistence type="predicted"/>
<dbReference type="AlphaFoldDB" id="A7IMZ0"/>